<dbReference type="PANTHER" id="PTHR22617">
    <property type="entry name" value="CHEMOTAXIS SENSOR HISTIDINE KINASE-RELATED"/>
    <property type="match status" value="1"/>
</dbReference>
<sequence length="498" mass="53538">MSLDESPGTVASAAEAEAVHADDPTAAGAASGPRTTAHAETYGLVGIAGTLVAIEVLHIREAVPFPGNVSPLAMDLPGLLGAMVLRQDTIPLTDIGAILGLYSEQPLSERVVIILMDDSQQRMIGLVVDSLQGMTSLDDQHLAEMGVVGSAALLAGGRSFVHDGLVVGILDPRILFDQPQLPFAHQRARPVGGRQAAQGGRSACLLCSYNGHGIAFPVEDIHATIPMHTLRDSPIAHGPCDGVIQLHGADIPILDSLQVLGLGANFCRPERSASVAMRVPAGGYVAFEIDRFFDIVHIRNDELLDVPSVISTRKNLFCGIHMRPDGSHYLVMDSGRVLRDQALEQLAATTAKNMSDPGAVEALGPAELYLVSRSAQQRMACRLIDIVEILRLPESLLYAETRHDGYMGVLSHRARVVPIFSVASVLGEFAFYEENKACVLLFRLGEQLFGAAVEQLEEVTRCQPIGREAEKMLRKPNTGEFIQHFDLARELPVSGGFF</sequence>
<evidence type="ECO:0000313" key="4">
    <source>
        <dbReference type="Proteomes" id="UP000199093"/>
    </source>
</evidence>
<dbReference type="Gene3D" id="2.40.50.180">
    <property type="entry name" value="CheA-289, Domain 4"/>
    <property type="match status" value="3"/>
</dbReference>
<dbReference type="PANTHER" id="PTHR22617:SF23">
    <property type="entry name" value="CHEMOTAXIS PROTEIN CHEW"/>
    <property type="match status" value="1"/>
</dbReference>
<dbReference type="RefSeq" id="WP_089851015.1">
    <property type="nucleotide sequence ID" value="NZ_FNEJ01000025.1"/>
</dbReference>
<evidence type="ECO:0000313" key="3">
    <source>
        <dbReference type="EMBL" id="SDJ30859.1"/>
    </source>
</evidence>
<feature type="region of interest" description="Disordered" evidence="1">
    <location>
        <begin position="1"/>
        <end position="33"/>
    </location>
</feature>
<dbReference type="GO" id="GO:0005829">
    <property type="term" value="C:cytosol"/>
    <property type="evidence" value="ECO:0007669"/>
    <property type="project" value="TreeGrafter"/>
</dbReference>
<protein>
    <submittedName>
        <fullName evidence="3">CheW-like domain-containing protein</fullName>
    </submittedName>
</protein>
<dbReference type="GO" id="GO:0006935">
    <property type="term" value="P:chemotaxis"/>
    <property type="evidence" value="ECO:0007669"/>
    <property type="project" value="InterPro"/>
</dbReference>
<dbReference type="InterPro" id="IPR039315">
    <property type="entry name" value="CheW"/>
</dbReference>
<dbReference type="Gene3D" id="2.30.30.40">
    <property type="entry name" value="SH3 Domains"/>
    <property type="match status" value="1"/>
</dbReference>
<dbReference type="Proteomes" id="UP000199093">
    <property type="component" value="Unassembled WGS sequence"/>
</dbReference>
<dbReference type="STRING" id="555512.SAMN04487993_102561"/>
<dbReference type="GO" id="GO:0007165">
    <property type="term" value="P:signal transduction"/>
    <property type="evidence" value="ECO:0007669"/>
    <property type="project" value="InterPro"/>
</dbReference>
<evidence type="ECO:0000259" key="2">
    <source>
        <dbReference type="PROSITE" id="PS50851"/>
    </source>
</evidence>
<dbReference type="InterPro" id="IPR036061">
    <property type="entry name" value="CheW-like_dom_sf"/>
</dbReference>
<dbReference type="InterPro" id="IPR002545">
    <property type="entry name" value="CheW-lke_dom"/>
</dbReference>
<dbReference type="EMBL" id="FNEJ01000025">
    <property type="protein sequence ID" value="SDJ30859.1"/>
    <property type="molecule type" value="Genomic_DNA"/>
</dbReference>
<proteinExistence type="predicted"/>
<dbReference type="SMART" id="SM00260">
    <property type="entry name" value="CheW"/>
    <property type="match status" value="1"/>
</dbReference>
<dbReference type="Pfam" id="PF01584">
    <property type="entry name" value="CheW"/>
    <property type="match status" value="3"/>
</dbReference>
<dbReference type="SUPFAM" id="SSF50341">
    <property type="entry name" value="CheW-like"/>
    <property type="match status" value="3"/>
</dbReference>
<accession>A0A1G8SNM4</accession>
<feature type="domain" description="CheW-like" evidence="2">
    <location>
        <begin position="39"/>
        <end position="181"/>
    </location>
</feature>
<keyword evidence="4" id="KW-1185">Reference proteome</keyword>
<feature type="domain" description="CheW-like" evidence="2">
    <location>
        <begin position="201"/>
        <end position="343"/>
    </location>
</feature>
<name>A0A1G8SNM4_9RHOB</name>
<dbReference type="AlphaFoldDB" id="A0A1G8SNM4"/>
<dbReference type="PROSITE" id="PS50851">
    <property type="entry name" value="CHEW"/>
    <property type="match status" value="2"/>
</dbReference>
<gene>
    <name evidence="3" type="ORF">SAMN04487993_102561</name>
</gene>
<evidence type="ECO:0000256" key="1">
    <source>
        <dbReference type="SAM" id="MobiDB-lite"/>
    </source>
</evidence>
<organism evidence="3 4">
    <name type="scientific">Salipiger marinus</name>
    <dbReference type="NCBI Taxonomy" id="555512"/>
    <lineage>
        <taxon>Bacteria</taxon>
        <taxon>Pseudomonadati</taxon>
        <taxon>Pseudomonadota</taxon>
        <taxon>Alphaproteobacteria</taxon>
        <taxon>Rhodobacterales</taxon>
        <taxon>Roseobacteraceae</taxon>
        <taxon>Salipiger</taxon>
    </lineage>
</organism>
<reference evidence="3 4" key="1">
    <citation type="submission" date="2016-10" db="EMBL/GenBank/DDBJ databases">
        <authorList>
            <person name="de Groot N.N."/>
        </authorList>
    </citation>
    <scope>NUCLEOTIDE SEQUENCE [LARGE SCALE GENOMIC DNA]</scope>
    <source>
        <strain evidence="3 4">DSM 26424</strain>
    </source>
</reference>